<dbReference type="InterPro" id="IPR046495">
    <property type="entry name" value="DUF6588"/>
</dbReference>
<organism evidence="2 3">
    <name type="scientific">Flavobacterium bernardetii</name>
    <dbReference type="NCBI Taxonomy" id="2813823"/>
    <lineage>
        <taxon>Bacteria</taxon>
        <taxon>Pseudomonadati</taxon>
        <taxon>Bacteroidota</taxon>
        <taxon>Flavobacteriia</taxon>
        <taxon>Flavobacteriales</taxon>
        <taxon>Flavobacteriaceae</taxon>
        <taxon>Flavobacterium</taxon>
    </lineage>
</organism>
<comment type="caution">
    <text evidence="2">The sequence shown here is derived from an EMBL/GenBank/DDBJ whole genome shotgun (WGS) entry which is preliminary data.</text>
</comment>
<sequence length="337" mass="37958">MKRSFVICILFFGFSNSIQAQTPTPTQFEQIGYLLEDALLYSKQYLIPATDGAVYQASSAWMNSAKRKKNWQITVGLHGNTFIVPKSDRSFIINNSDFKFLKLEGTEASAEVPTALGNDDSFYLVGDLDGQQVRLKTPKGVNQETITYPYLDVSFALPSGSEIIGRFSTKTNLKRGYYKVYGFGLKHNLSQYFPKLESKKIHISAMSFYSNEDISFDFLDVNTSYGNLGINNLNGIVDTYHYQLSVSKEIKRFEILGSFIVNTSNFNYVVSGEKGEIENIIPAQYIINQLLNTIEKRKTNYIGEVAVNYSLKDFSILSAFAFGKFVNFNAGVSYKVN</sequence>
<proteinExistence type="predicted"/>
<feature type="signal peptide" evidence="1">
    <location>
        <begin position="1"/>
        <end position="20"/>
    </location>
</feature>
<dbReference type="Proteomes" id="UP000605990">
    <property type="component" value="Unassembled WGS sequence"/>
</dbReference>
<keyword evidence="1" id="KW-0732">Signal</keyword>
<dbReference type="EMBL" id="JACRUN010000011">
    <property type="protein sequence ID" value="MBC5836122.1"/>
    <property type="molecule type" value="Genomic_DNA"/>
</dbReference>
<evidence type="ECO:0000256" key="1">
    <source>
        <dbReference type="SAM" id="SignalP"/>
    </source>
</evidence>
<evidence type="ECO:0000313" key="3">
    <source>
        <dbReference type="Proteomes" id="UP000605990"/>
    </source>
</evidence>
<feature type="chain" id="PRO_5046775495" evidence="1">
    <location>
        <begin position="21"/>
        <end position="337"/>
    </location>
</feature>
<reference evidence="2 3" key="1">
    <citation type="submission" date="2020-08" db="EMBL/GenBank/DDBJ databases">
        <title>Description of novel Flavobacterium F-408 isolate.</title>
        <authorList>
            <person name="Saticioglu I.B."/>
            <person name="Duman M."/>
            <person name="Altun S."/>
        </authorList>
    </citation>
    <scope>NUCLEOTIDE SEQUENCE [LARGE SCALE GENOMIC DNA]</scope>
    <source>
        <strain evidence="2 3">F-408</strain>
    </source>
</reference>
<gene>
    <name evidence="2" type="ORF">H8R27_14620</name>
</gene>
<protein>
    <submittedName>
        <fullName evidence="2">Uncharacterized protein</fullName>
    </submittedName>
</protein>
<keyword evidence="3" id="KW-1185">Reference proteome</keyword>
<accession>A0ABR7J2B1</accession>
<evidence type="ECO:0000313" key="2">
    <source>
        <dbReference type="EMBL" id="MBC5836122.1"/>
    </source>
</evidence>
<name>A0ABR7J2B1_9FLAO</name>
<dbReference type="RefSeq" id="WP_166131269.1">
    <property type="nucleotide sequence ID" value="NZ_JAANOQ010000010.1"/>
</dbReference>
<dbReference type="Pfam" id="PF20230">
    <property type="entry name" value="DUF6588"/>
    <property type="match status" value="1"/>
</dbReference>